<reference evidence="12" key="1">
    <citation type="submission" date="2018-11" db="EMBL/GenBank/DDBJ databases">
        <title>Venom-gland transcriptomics and venom proteomics of the Florida green centipede (Hemiscolopendra marginata) reveal sex-based variation in a centipede venom.</title>
        <authorList>
            <person name="Nystrom G.S."/>
            <person name="Ward M.J."/>
            <person name="Ellsworth S.A."/>
            <person name="Rokyta D.R."/>
        </authorList>
    </citation>
    <scope>NUCLEOTIDE SEQUENCE</scope>
    <source>
        <tissue evidence="12">Venom gland</tissue>
    </source>
</reference>
<dbReference type="PANTHER" id="PTHR11733">
    <property type="entry name" value="ZINC METALLOPROTEASE FAMILY M13 NEPRILYSIN-RELATED"/>
    <property type="match status" value="1"/>
</dbReference>
<organism evidence="12">
    <name type="scientific">Hemiscolopendra marginata</name>
    <dbReference type="NCBI Taxonomy" id="943146"/>
    <lineage>
        <taxon>Eukaryota</taxon>
        <taxon>Metazoa</taxon>
        <taxon>Ecdysozoa</taxon>
        <taxon>Arthropoda</taxon>
        <taxon>Myriapoda</taxon>
        <taxon>Chilopoda</taxon>
        <taxon>Pleurostigmophora</taxon>
        <taxon>Scolopendromorpha</taxon>
        <taxon>Scolopendridae</taxon>
        <taxon>Hemiscolopendra</taxon>
    </lineage>
</organism>
<keyword evidence="9" id="KW-0732">Signal</keyword>
<evidence type="ECO:0000256" key="6">
    <source>
        <dbReference type="ARBA" id="ARBA00022833"/>
    </source>
</evidence>
<dbReference type="GO" id="GO:0046872">
    <property type="term" value="F:metal ion binding"/>
    <property type="evidence" value="ECO:0007669"/>
    <property type="project" value="UniProtKB-KW"/>
</dbReference>
<evidence type="ECO:0000259" key="10">
    <source>
        <dbReference type="Pfam" id="PF01431"/>
    </source>
</evidence>
<dbReference type="CDD" id="cd08662">
    <property type="entry name" value="M13"/>
    <property type="match status" value="1"/>
</dbReference>
<dbReference type="SUPFAM" id="SSF55486">
    <property type="entry name" value="Metalloproteases ('zincins'), catalytic domain"/>
    <property type="match status" value="1"/>
</dbReference>
<dbReference type="AlphaFoldDB" id="A0A646QIG5"/>
<keyword evidence="4" id="KW-0479">Metal-binding</keyword>
<keyword evidence="6" id="KW-0862">Zinc</keyword>
<evidence type="ECO:0000256" key="9">
    <source>
        <dbReference type="SAM" id="SignalP"/>
    </source>
</evidence>
<keyword evidence="7" id="KW-0482">Metalloprotease</keyword>
<feature type="chain" id="PRO_5024918918" evidence="9">
    <location>
        <begin position="28"/>
        <end position="781"/>
    </location>
</feature>
<evidence type="ECO:0000256" key="5">
    <source>
        <dbReference type="ARBA" id="ARBA00022801"/>
    </source>
</evidence>
<evidence type="ECO:0000256" key="8">
    <source>
        <dbReference type="SAM" id="MobiDB-lite"/>
    </source>
</evidence>
<dbReference type="Pfam" id="PF01431">
    <property type="entry name" value="Peptidase_M13"/>
    <property type="match status" value="1"/>
</dbReference>
<dbReference type="InterPro" id="IPR018497">
    <property type="entry name" value="Peptidase_M13_C"/>
</dbReference>
<dbReference type="PANTHER" id="PTHR11733:SF240">
    <property type="entry name" value="GH14155P-RELATED"/>
    <property type="match status" value="1"/>
</dbReference>
<comment type="similarity">
    <text evidence="2">Belongs to the peptidase M13 family.</text>
</comment>
<evidence type="ECO:0000259" key="11">
    <source>
        <dbReference type="Pfam" id="PF05649"/>
    </source>
</evidence>
<sequence>MFLNTELKLWLLRGLLLFLIYIHQDNAMTVEGNSSVHQNQSSPCKTLGCNITDNAMTVEGNSSVHQKQSSPCITLGCNKTANMLLEYMDTNQDPCDDFYRFACGGFQEKYSNAGYNVYNKLILQREMKYILKKLLTCKELKGKPKIFSKMRNYYSACLKAPFDRQTQVKGLLQLLDEFGGWPILKGDSWQKASFSWLDASAKLVSKGLPRTSILGFRLREDQLSFMPNKFHITILLAFKKSDKNKNEILIRTLVKEVAEYLNASGKDVDKEIRKMINFYQTYTETYEEEINDTELYPNSTMPVSYLYSISSKIDWLTYLRQMFPAANINNNTIITDYQSSWTKLKAALKSIQSTDSRILANFILWQAIFDTIELLQVPKFSETKRNIRKNIPDSSTKNKQWVQCIADMDEFLTPALSSLYARDYFTENDKKRVEWLYEWIEDSALKLLRNADWLDSFTKDNLLFKLTNMKTVIAYGIEIMNDTILDNYYENLSISKNEHFWNNIQLRKFHHDAISELIVPNATDKYWLNMESLLKSYISLSPITNSLFFPLTYLRGVYFAPSRLYALDFGSLGSQFGYIFYGGISEFDERSLEFSSWSLEATNELFNRSQCTIERESKFQHTINTTEYQQNGTNNTENQQTETNTTENQQQWNKHQNSSTKRIKFLELSRKIPLLNNLNTNFGLKVAYMAYQNLFELIGEERPLFNLTKYSSKQLFWISFANSMCSSKNYYKSYDTKLSNMHRSDVLKRAFNSIKNMEEFAQDFGCAAGSPMNPIKKCIVW</sequence>
<evidence type="ECO:0000256" key="2">
    <source>
        <dbReference type="ARBA" id="ARBA00007357"/>
    </source>
</evidence>
<evidence type="ECO:0000256" key="4">
    <source>
        <dbReference type="ARBA" id="ARBA00022723"/>
    </source>
</evidence>
<dbReference type="EMBL" id="GHBY01000103">
    <property type="protein sequence ID" value="MUP40280.1"/>
    <property type="molecule type" value="Transcribed_RNA"/>
</dbReference>
<dbReference type="Gene3D" id="3.40.390.10">
    <property type="entry name" value="Collagenase (Catalytic Domain)"/>
    <property type="match status" value="1"/>
</dbReference>
<dbReference type="GO" id="GO:0004222">
    <property type="term" value="F:metalloendopeptidase activity"/>
    <property type="evidence" value="ECO:0007669"/>
    <property type="project" value="InterPro"/>
</dbReference>
<dbReference type="PROSITE" id="PS51885">
    <property type="entry name" value="NEPRILYSIN"/>
    <property type="match status" value="1"/>
</dbReference>
<evidence type="ECO:0000313" key="12">
    <source>
        <dbReference type="EMBL" id="MUP40280.1"/>
    </source>
</evidence>
<feature type="domain" description="Peptidase M13 C-terminal" evidence="10">
    <location>
        <begin position="626"/>
        <end position="778"/>
    </location>
</feature>
<dbReference type="GO" id="GO:0005886">
    <property type="term" value="C:plasma membrane"/>
    <property type="evidence" value="ECO:0007669"/>
    <property type="project" value="TreeGrafter"/>
</dbReference>
<feature type="domain" description="Peptidase M13 N-terminal" evidence="11">
    <location>
        <begin position="94"/>
        <end position="475"/>
    </location>
</feature>
<name>A0A646QIG5_9MYRI</name>
<dbReference type="InterPro" id="IPR000718">
    <property type="entry name" value="Peptidase_M13"/>
</dbReference>
<feature type="region of interest" description="Disordered" evidence="8">
    <location>
        <begin position="625"/>
        <end position="658"/>
    </location>
</feature>
<keyword evidence="3" id="KW-0645">Protease</keyword>
<dbReference type="InterPro" id="IPR008753">
    <property type="entry name" value="Peptidase_M13_N"/>
</dbReference>
<protein>
    <submittedName>
        <fullName evidence="12">Neprilysin</fullName>
    </submittedName>
</protein>
<comment type="cofactor">
    <cofactor evidence="1">
        <name>Zn(2+)</name>
        <dbReference type="ChEBI" id="CHEBI:29105"/>
    </cofactor>
</comment>
<evidence type="ECO:0000256" key="7">
    <source>
        <dbReference type="ARBA" id="ARBA00023049"/>
    </source>
</evidence>
<evidence type="ECO:0000256" key="3">
    <source>
        <dbReference type="ARBA" id="ARBA00022670"/>
    </source>
</evidence>
<dbReference type="InterPro" id="IPR042089">
    <property type="entry name" value="Peptidase_M13_dom_2"/>
</dbReference>
<feature type="compositionally biased region" description="Low complexity" evidence="8">
    <location>
        <begin position="625"/>
        <end position="651"/>
    </location>
</feature>
<dbReference type="GO" id="GO:0016485">
    <property type="term" value="P:protein processing"/>
    <property type="evidence" value="ECO:0007669"/>
    <property type="project" value="TreeGrafter"/>
</dbReference>
<dbReference type="Gene3D" id="1.10.1380.10">
    <property type="entry name" value="Neutral endopeptidase , domain2"/>
    <property type="match status" value="1"/>
</dbReference>
<proteinExistence type="inferred from homology"/>
<dbReference type="InterPro" id="IPR024079">
    <property type="entry name" value="MetalloPept_cat_dom_sf"/>
</dbReference>
<accession>A0A646QIG5</accession>
<keyword evidence="5" id="KW-0378">Hydrolase</keyword>
<evidence type="ECO:0000256" key="1">
    <source>
        <dbReference type="ARBA" id="ARBA00001947"/>
    </source>
</evidence>
<feature type="signal peptide" evidence="9">
    <location>
        <begin position="1"/>
        <end position="27"/>
    </location>
</feature>
<dbReference type="Pfam" id="PF05649">
    <property type="entry name" value="Peptidase_M13_N"/>
    <property type="match status" value="1"/>
</dbReference>